<evidence type="ECO:0000256" key="1">
    <source>
        <dbReference type="SAM" id="Phobius"/>
    </source>
</evidence>
<accession>A0AAW0KK64</accession>
<comment type="caution">
    <text evidence="2">The sequence shown here is derived from an EMBL/GenBank/DDBJ whole genome shotgun (WGS) entry which is preliminary data.</text>
</comment>
<feature type="non-terminal residue" evidence="2">
    <location>
        <position position="1"/>
    </location>
</feature>
<sequence length="99" mass="10684">VGLSAATGANTVLSWSFNSTSELVDRVSQTNNTGTRANVNTKNWNMKNKLALIIGLGVSFVGVSCALGLLWFICWRKGANVNTEDFADDNGNNVWCTEI</sequence>
<evidence type="ECO:0000313" key="2">
    <source>
        <dbReference type="EMBL" id="KAK7839497.1"/>
    </source>
</evidence>
<dbReference type="AlphaFoldDB" id="A0AAW0KK64"/>
<dbReference type="Proteomes" id="UP000237347">
    <property type="component" value="Unassembled WGS sequence"/>
</dbReference>
<keyword evidence="3" id="KW-1185">Reference proteome</keyword>
<keyword evidence="1" id="KW-0472">Membrane</keyword>
<dbReference type="EMBL" id="PKMF04000282">
    <property type="protein sequence ID" value="KAK7839497.1"/>
    <property type="molecule type" value="Genomic_DNA"/>
</dbReference>
<reference evidence="2 3" key="1">
    <citation type="journal article" date="2018" name="Sci. Data">
        <title>The draft genome sequence of cork oak.</title>
        <authorList>
            <person name="Ramos A.M."/>
            <person name="Usie A."/>
            <person name="Barbosa P."/>
            <person name="Barros P.M."/>
            <person name="Capote T."/>
            <person name="Chaves I."/>
            <person name="Simoes F."/>
            <person name="Abreu I."/>
            <person name="Carrasquinho I."/>
            <person name="Faro C."/>
            <person name="Guimaraes J.B."/>
            <person name="Mendonca D."/>
            <person name="Nobrega F."/>
            <person name="Rodrigues L."/>
            <person name="Saibo N.J.M."/>
            <person name="Varela M.C."/>
            <person name="Egas C."/>
            <person name="Matos J."/>
            <person name="Miguel C.M."/>
            <person name="Oliveira M.M."/>
            <person name="Ricardo C.P."/>
            <person name="Goncalves S."/>
        </authorList>
    </citation>
    <scope>NUCLEOTIDE SEQUENCE [LARGE SCALE GENOMIC DNA]</scope>
    <source>
        <strain evidence="3">cv. HL8</strain>
    </source>
</reference>
<feature type="transmembrane region" description="Helical" evidence="1">
    <location>
        <begin position="50"/>
        <end position="73"/>
    </location>
</feature>
<keyword evidence="1" id="KW-0812">Transmembrane</keyword>
<name>A0AAW0KK64_QUESU</name>
<keyword evidence="1" id="KW-1133">Transmembrane helix</keyword>
<organism evidence="2 3">
    <name type="scientific">Quercus suber</name>
    <name type="common">Cork oak</name>
    <dbReference type="NCBI Taxonomy" id="58331"/>
    <lineage>
        <taxon>Eukaryota</taxon>
        <taxon>Viridiplantae</taxon>
        <taxon>Streptophyta</taxon>
        <taxon>Embryophyta</taxon>
        <taxon>Tracheophyta</taxon>
        <taxon>Spermatophyta</taxon>
        <taxon>Magnoliopsida</taxon>
        <taxon>eudicotyledons</taxon>
        <taxon>Gunneridae</taxon>
        <taxon>Pentapetalae</taxon>
        <taxon>rosids</taxon>
        <taxon>fabids</taxon>
        <taxon>Fagales</taxon>
        <taxon>Fagaceae</taxon>
        <taxon>Quercus</taxon>
    </lineage>
</organism>
<gene>
    <name evidence="2" type="ORF">CFP56_017943</name>
</gene>
<proteinExistence type="predicted"/>
<evidence type="ECO:0000313" key="3">
    <source>
        <dbReference type="Proteomes" id="UP000237347"/>
    </source>
</evidence>
<protein>
    <submittedName>
        <fullName evidence="2">Uncharacterized protein</fullName>
    </submittedName>
</protein>